<dbReference type="AlphaFoldDB" id="A0A8U0IHQ0"/>
<dbReference type="InterPro" id="IPR004864">
    <property type="entry name" value="LEA_2"/>
</dbReference>
<evidence type="ECO:0000256" key="1">
    <source>
        <dbReference type="SAM" id="MobiDB-lite"/>
    </source>
</evidence>
<dbReference type="InterPro" id="IPR013990">
    <property type="entry name" value="WHy-dom"/>
</dbReference>
<reference evidence="3" key="1">
    <citation type="submission" date="2022-04" db="EMBL/GenBank/DDBJ databases">
        <title>Diverse halophilic archaea isolated from saline environments.</title>
        <authorList>
            <person name="Cui H.-L."/>
        </authorList>
    </citation>
    <scope>NUCLEOTIDE SEQUENCE</scope>
    <source>
        <strain evidence="3">XZYJT40</strain>
    </source>
</reference>
<dbReference type="SUPFAM" id="SSF117070">
    <property type="entry name" value="LEA14-like"/>
    <property type="match status" value="2"/>
</dbReference>
<name>A0A8U0IHQ0_9EURY</name>
<evidence type="ECO:0000313" key="4">
    <source>
        <dbReference type="Proteomes" id="UP000830434"/>
    </source>
</evidence>
<organism evidence="3 4">
    <name type="scientific">Halorussus gelatinilyticus</name>
    <dbReference type="NCBI Taxonomy" id="2937524"/>
    <lineage>
        <taxon>Archaea</taxon>
        <taxon>Methanobacteriati</taxon>
        <taxon>Methanobacteriota</taxon>
        <taxon>Stenosarchaea group</taxon>
        <taxon>Halobacteria</taxon>
        <taxon>Halobacteriales</taxon>
        <taxon>Haladaptataceae</taxon>
        <taxon>Halorussus</taxon>
    </lineage>
</organism>
<feature type="compositionally biased region" description="Low complexity" evidence="1">
    <location>
        <begin position="348"/>
        <end position="385"/>
    </location>
</feature>
<dbReference type="InterPro" id="IPR013783">
    <property type="entry name" value="Ig-like_fold"/>
</dbReference>
<dbReference type="GeneID" id="72191591"/>
<feature type="domain" description="Water stress and hypersensitive response" evidence="2">
    <location>
        <begin position="189"/>
        <end position="307"/>
    </location>
</feature>
<dbReference type="RefSeq" id="WP_248654615.1">
    <property type="nucleotide sequence ID" value="NZ_CP096658.1"/>
</dbReference>
<protein>
    <submittedName>
        <fullName evidence="3">LEA type 2 family protein</fullName>
    </submittedName>
</protein>
<dbReference type="GO" id="GO:0009269">
    <property type="term" value="P:response to desiccation"/>
    <property type="evidence" value="ECO:0007669"/>
    <property type="project" value="InterPro"/>
</dbReference>
<feature type="region of interest" description="Disordered" evidence="1">
    <location>
        <begin position="317"/>
        <end position="395"/>
    </location>
</feature>
<evidence type="ECO:0000259" key="2">
    <source>
        <dbReference type="SMART" id="SM00769"/>
    </source>
</evidence>
<sequence length="395" mass="41701">MLGTVKSALLGSKIRVLVTLLLALGVVVGGGLSLGVLGAPSVVGVHNSFGDVTEETTEIRTELVVRNPNPVGINLGGVSVSYDVTMNDVAMANGTKEGVSVGTGNSTVNVSTRMDNERIPAWWVSHVRNGEETALRVDATVRSSTLGRSFQAPPVERQISTDVISQFNSTEPRPIDADQPLVSDPVGYVNETSARWGEVTASETPIDMRFTVYNAKSLPMAVTEIGYTITMNNITVGNGSSETGHVIEGHSTETIETRTAIRNGKLDQWWVSHLENDQVTDLRIDFYAELELGGETFRVPLEDLTYRKTIETDIFGNKAESSGSTTGSEARTADDSKSGGETTAGDGSETTANDDSATTTDGDTATTTTANDGATGGETTTTDDGLLSLSVSGLR</sequence>
<dbReference type="EMBL" id="CP096658">
    <property type="protein sequence ID" value="UPW00201.1"/>
    <property type="molecule type" value="Genomic_DNA"/>
</dbReference>
<keyword evidence="4" id="KW-1185">Reference proteome</keyword>
<proteinExistence type="predicted"/>
<dbReference type="KEGG" id="haxz:M0R88_17010"/>
<evidence type="ECO:0000313" key="3">
    <source>
        <dbReference type="EMBL" id="UPW00201.1"/>
    </source>
</evidence>
<feature type="domain" description="Water stress and hypersensitive response" evidence="2">
    <location>
        <begin position="42"/>
        <end position="160"/>
    </location>
</feature>
<dbReference type="Pfam" id="PF03168">
    <property type="entry name" value="LEA_2"/>
    <property type="match status" value="2"/>
</dbReference>
<dbReference type="Gene3D" id="2.60.40.10">
    <property type="entry name" value="Immunoglobulins"/>
    <property type="match status" value="2"/>
</dbReference>
<feature type="compositionally biased region" description="Polar residues" evidence="1">
    <location>
        <begin position="319"/>
        <end position="329"/>
    </location>
</feature>
<dbReference type="SMART" id="SM00769">
    <property type="entry name" value="WHy"/>
    <property type="match status" value="2"/>
</dbReference>
<accession>A0A8U0IHQ0</accession>
<dbReference type="Proteomes" id="UP000830434">
    <property type="component" value="Chromosome"/>
</dbReference>
<gene>
    <name evidence="3" type="ORF">M0R88_17010</name>
</gene>